<dbReference type="Gene3D" id="3.30.70.250">
    <property type="entry name" value="Malonyl-CoA ACP transacylase, ACP-binding"/>
    <property type="match status" value="1"/>
</dbReference>
<dbReference type="GO" id="GO:0016740">
    <property type="term" value="F:transferase activity"/>
    <property type="evidence" value="ECO:0007669"/>
    <property type="project" value="InterPro"/>
</dbReference>
<evidence type="ECO:0008006" key="3">
    <source>
        <dbReference type="Google" id="ProtNLM"/>
    </source>
</evidence>
<name>A0A518AQX3_9BACT</name>
<keyword evidence="2" id="KW-1185">Reference proteome</keyword>
<dbReference type="InterPro" id="IPR016035">
    <property type="entry name" value="Acyl_Trfase/lysoPLipase"/>
</dbReference>
<evidence type="ECO:0000313" key="2">
    <source>
        <dbReference type="Proteomes" id="UP000315750"/>
    </source>
</evidence>
<dbReference type="SUPFAM" id="SSF52151">
    <property type="entry name" value="FabD/lysophospholipase-like"/>
    <property type="match status" value="1"/>
</dbReference>
<evidence type="ECO:0000313" key="1">
    <source>
        <dbReference type="EMBL" id="QDU57113.1"/>
    </source>
</evidence>
<dbReference type="KEGG" id="amuc:Pan181_33270"/>
<gene>
    <name evidence="1" type="ORF">Pan181_33270</name>
</gene>
<dbReference type="Proteomes" id="UP000315750">
    <property type="component" value="Chromosome"/>
</dbReference>
<dbReference type="AlphaFoldDB" id="A0A518AQX3"/>
<protein>
    <recommendedName>
        <fullName evidence="3">[Acyl-carrier-protein] S-malonyltransferase</fullName>
    </recommendedName>
</protein>
<sequence>MSAIPTTPSDRLRQRIPRSAFAFRGYNITNLGRTHELWQVPAYRAALEKWLALGSTVCREHLQIYADLTERVIERRDLGLPEYPEAVAFIMSVELAQLEMLETVHDIRFHDAKLAFGYSLGELTAVAAKRLVGAVDAMTIPVALAWDCASLASDIEMGILFSRSEMIPEDAVHRLCERVTAEMRGVVGTSSILSPNTLLVLGQHGALGRFKQLMHEALPKSVLLKRDPNIWPPLHTPIVRQRWIPDRASVMMERMLPATTSEGPQLFSLATGAPSYQTMPTREVLRRWVDHPQRLWDAVTFTLREDVDLVVHVGPGPNVIPATFQRLSDNVSTQLARLSLGKAGVRAVSNLVHRRWLANLLPDRAALLRAPGVEHVILEDWLLENAPR</sequence>
<dbReference type="InterPro" id="IPR001227">
    <property type="entry name" value="Ac_transferase_dom_sf"/>
</dbReference>
<dbReference type="EMBL" id="CP036278">
    <property type="protein sequence ID" value="QDU57113.1"/>
    <property type="molecule type" value="Genomic_DNA"/>
</dbReference>
<proteinExistence type="predicted"/>
<accession>A0A518AQX3</accession>
<organism evidence="1 2">
    <name type="scientific">Aeoliella mucimassa</name>
    <dbReference type="NCBI Taxonomy" id="2527972"/>
    <lineage>
        <taxon>Bacteria</taxon>
        <taxon>Pseudomonadati</taxon>
        <taxon>Planctomycetota</taxon>
        <taxon>Planctomycetia</taxon>
        <taxon>Pirellulales</taxon>
        <taxon>Lacipirellulaceae</taxon>
        <taxon>Aeoliella</taxon>
    </lineage>
</organism>
<dbReference type="Gene3D" id="3.40.366.10">
    <property type="entry name" value="Malonyl-Coenzyme A Acyl Carrier Protein, domain 2"/>
    <property type="match status" value="1"/>
</dbReference>
<reference evidence="1 2" key="1">
    <citation type="submission" date="2019-02" db="EMBL/GenBank/DDBJ databases">
        <title>Deep-cultivation of Planctomycetes and their phenomic and genomic characterization uncovers novel biology.</title>
        <authorList>
            <person name="Wiegand S."/>
            <person name="Jogler M."/>
            <person name="Boedeker C."/>
            <person name="Pinto D."/>
            <person name="Vollmers J."/>
            <person name="Rivas-Marin E."/>
            <person name="Kohn T."/>
            <person name="Peeters S.H."/>
            <person name="Heuer A."/>
            <person name="Rast P."/>
            <person name="Oberbeckmann S."/>
            <person name="Bunk B."/>
            <person name="Jeske O."/>
            <person name="Meyerdierks A."/>
            <person name="Storesund J.E."/>
            <person name="Kallscheuer N."/>
            <person name="Luecker S."/>
            <person name="Lage O.M."/>
            <person name="Pohl T."/>
            <person name="Merkel B.J."/>
            <person name="Hornburger P."/>
            <person name="Mueller R.-W."/>
            <person name="Bruemmer F."/>
            <person name="Labrenz M."/>
            <person name="Spormann A.M."/>
            <person name="Op den Camp H."/>
            <person name="Overmann J."/>
            <person name="Amann R."/>
            <person name="Jetten M.S.M."/>
            <person name="Mascher T."/>
            <person name="Medema M.H."/>
            <person name="Devos D.P."/>
            <person name="Kaster A.-K."/>
            <person name="Ovreas L."/>
            <person name="Rohde M."/>
            <person name="Galperin M.Y."/>
            <person name="Jogler C."/>
        </authorList>
    </citation>
    <scope>NUCLEOTIDE SEQUENCE [LARGE SCALE GENOMIC DNA]</scope>
    <source>
        <strain evidence="1 2">Pan181</strain>
    </source>
</reference>